<gene>
    <name evidence="3" type="ORF">CLH61_08375</name>
</gene>
<reference evidence="3 4" key="1">
    <citation type="submission" date="2017-09" db="EMBL/GenBank/DDBJ databases">
        <title>The draft genome sequences of Marinobacter sp. PWS21.</title>
        <authorList>
            <person name="Cao J."/>
        </authorList>
    </citation>
    <scope>NUCLEOTIDE SEQUENCE [LARGE SCALE GENOMIC DNA]</scope>
    <source>
        <strain evidence="3 4">PWS21</strain>
    </source>
</reference>
<feature type="chain" id="PRO_5013888144" evidence="1">
    <location>
        <begin position="26"/>
        <end position="264"/>
    </location>
</feature>
<sequence length="264" mass="29653">MGVMTLRLWSPFLLLFALMAAPVAADHTGRVLRIGYVEFPPIEYQDENGQPAGEFIELTRVVAAEAGYDVQFVFLPISRAYLYLANGQIDLWPGLTAIPELHDHVVESWVSPIAIQLSAWYLESTPPVTRFESFHDSLLILIAGYTYGGLSAHLMQSDALRITEAPNHQAALDMLRKHRGHYLLDYREPVRTILTQDGTRPRILETPVRSRNGAWLFSLARHHAVLLRDEFDEAYLRLAAAGKVPAPRAESSGYVLPGFPDHLR</sequence>
<accession>A0A2G1UL55</accession>
<dbReference type="InterPro" id="IPR001638">
    <property type="entry name" value="Solute-binding_3/MltF_N"/>
</dbReference>
<proteinExistence type="predicted"/>
<evidence type="ECO:0000313" key="4">
    <source>
        <dbReference type="Proteomes" id="UP000231409"/>
    </source>
</evidence>
<evidence type="ECO:0000259" key="2">
    <source>
        <dbReference type="Pfam" id="PF00497"/>
    </source>
</evidence>
<dbReference type="AlphaFoldDB" id="A0A2G1UL55"/>
<feature type="domain" description="Solute-binding protein family 3/N-terminal" evidence="2">
    <location>
        <begin position="33"/>
        <end position="100"/>
    </location>
</feature>
<protein>
    <submittedName>
        <fullName evidence="3">Amino acid ABC transporter substrate-binding protein</fullName>
    </submittedName>
</protein>
<dbReference type="SUPFAM" id="SSF53850">
    <property type="entry name" value="Periplasmic binding protein-like II"/>
    <property type="match status" value="1"/>
</dbReference>
<dbReference type="Proteomes" id="UP000231409">
    <property type="component" value="Unassembled WGS sequence"/>
</dbReference>
<dbReference type="Pfam" id="PF00497">
    <property type="entry name" value="SBP_bac_3"/>
    <property type="match status" value="1"/>
</dbReference>
<evidence type="ECO:0000313" key="3">
    <source>
        <dbReference type="EMBL" id="PHQ15150.1"/>
    </source>
</evidence>
<evidence type="ECO:0000256" key="1">
    <source>
        <dbReference type="SAM" id="SignalP"/>
    </source>
</evidence>
<name>A0A2G1UL55_9GAMM</name>
<feature type="signal peptide" evidence="1">
    <location>
        <begin position="1"/>
        <end position="25"/>
    </location>
</feature>
<keyword evidence="1" id="KW-0732">Signal</keyword>
<dbReference type="EMBL" id="NTFH01000007">
    <property type="protein sequence ID" value="PHQ15150.1"/>
    <property type="molecule type" value="Genomic_DNA"/>
</dbReference>
<dbReference type="Gene3D" id="3.40.190.10">
    <property type="entry name" value="Periplasmic binding protein-like II"/>
    <property type="match status" value="2"/>
</dbReference>
<comment type="caution">
    <text evidence="3">The sequence shown here is derived from an EMBL/GenBank/DDBJ whole genome shotgun (WGS) entry which is preliminary data.</text>
</comment>
<organism evidence="3 4">
    <name type="scientific">Marinobacter profundi</name>
    <dbReference type="NCBI Taxonomy" id="2666256"/>
    <lineage>
        <taxon>Bacteria</taxon>
        <taxon>Pseudomonadati</taxon>
        <taxon>Pseudomonadota</taxon>
        <taxon>Gammaproteobacteria</taxon>
        <taxon>Pseudomonadales</taxon>
        <taxon>Marinobacteraceae</taxon>
        <taxon>Marinobacter</taxon>
    </lineage>
</organism>
<keyword evidence="4" id="KW-1185">Reference proteome</keyword>